<dbReference type="GO" id="GO:0051539">
    <property type="term" value="F:4 iron, 4 sulfur cluster binding"/>
    <property type="evidence" value="ECO:0007669"/>
    <property type="project" value="UniProtKB-KW"/>
</dbReference>
<evidence type="ECO:0000256" key="3">
    <source>
        <dbReference type="ARBA" id="ARBA00022691"/>
    </source>
</evidence>
<dbReference type="EMBL" id="BSNC01000003">
    <property type="protein sequence ID" value="GLP95692.1"/>
    <property type="molecule type" value="Genomic_DNA"/>
</dbReference>
<evidence type="ECO:0000256" key="4">
    <source>
        <dbReference type="ARBA" id="ARBA00022723"/>
    </source>
</evidence>
<name>A0AA37RVY6_9GAMM</name>
<reference evidence="8" key="1">
    <citation type="journal article" date="2014" name="Int. J. Syst. Evol. Microbiol.">
        <title>Complete genome sequence of Corynebacterium casei LMG S-19264T (=DSM 44701T), isolated from a smear-ripened cheese.</title>
        <authorList>
            <consortium name="US DOE Joint Genome Institute (JGI-PGF)"/>
            <person name="Walter F."/>
            <person name="Albersmeier A."/>
            <person name="Kalinowski J."/>
            <person name="Ruckert C."/>
        </authorList>
    </citation>
    <scope>NUCLEOTIDE SEQUENCE</scope>
    <source>
        <strain evidence="8">NBRC 101628</strain>
    </source>
</reference>
<dbReference type="GO" id="GO:0005506">
    <property type="term" value="F:iron ion binding"/>
    <property type="evidence" value="ECO:0007669"/>
    <property type="project" value="InterPro"/>
</dbReference>
<evidence type="ECO:0000259" key="7">
    <source>
        <dbReference type="PROSITE" id="PS51918"/>
    </source>
</evidence>
<dbReference type="SUPFAM" id="SSF102114">
    <property type="entry name" value="Radical SAM enzymes"/>
    <property type="match status" value="1"/>
</dbReference>
<evidence type="ECO:0000256" key="2">
    <source>
        <dbReference type="ARBA" id="ARBA00022485"/>
    </source>
</evidence>
<dbReference type="Gene3D" id="3.20.20.70">
    <property type="entry name" value="Aldolase class I"/>
    <property type="match status" value="1"/>
</dbReference>
<dbReference type="PANTHER" id="PTHR43583">
    <property type="entry name" value="2-IMINOACETATE SYNTHASE"/>
    <property type="match status" value="1"/>
</dbReference>
<comment type="caution">
    <text evidence="8">The sequence shown here is derived from an EMBL/GenBank/DDBJ whole genome shotgun (WGS) entry which is preliminary data.</text>
</comment>
<keyword evidence="5" id="KW-0408">Iron</keyword>
<dbReference type="InterPro" id="IPR007197">
    <property type="entry name" value="rSAM"/>
</dbReference>
<proteinExistence type="predicted"/>
<dbReference type="InterPro" id="IPR012726">
    <property type="entry name" value="ThiH"/>
</dbReference>
<dbReference type="PANTHER" id="PTHR43583:SF1">
    <property type="entry name" value="2-IMINOACETATE SYNTHASE"/>
    <property type="match status" value="1"/>
</dbReference>
<dbReference type="PROSITE" id="PS51918">
    <property type="entry name" value="RADICAL_SAM"/>
    <property type="match status" value="1"/>
</dbReference>
<keyword evidence="6" id="KW-0411">Iron-sulfur</keyword>
<evidence type="ECO:0000313" key="8">
    <source>
        <dbReference type="EMBL" id="GLP95692.1"/>
    </source>
</evidence>
<dbReference type="InterPro" id="IPR034428">
    <property type="entry name" value="ThiH/NoCL/HydG-like"/>
</dbReference>
<feature type="domain" description="Radical SAM core" evidence="7">
    <location>
        <begin position="70"/>
        <end position="305"/>
    </location>
</feature>
<keyword evidence="2" id="KW-0004">4Fe-4S</keyword>
<accession>A0AA37RVY6</accession>
<organism evidence="8 9">
    <name type="scientific">Paraferrimonas sedimenticola</name>
    <dbReference type="NCBI Taxonomy" id="375674"/>
    <lineage>
        <taxon>Bacteria</taxon>
        <taxon>Pseudomonadati</taxon>
        <taxon>Pseudomonadota</taxon>
        <taxon>Gammaproteobacteria</taxon>
        <taxon>Alteromonadales</taxon>
        <taxon>Ferrimonadaceae</taxon>
        <taxon>Paraferrimonas</taxon>
    </lineage>
</organism>
<protein>
    <submittedName>
        <fullName evidence="8">Thiamine biosynthesis protein ThiH</fullName>
    </submittedName>
</protein>
<dbReference type="AlphaFoldDB" id="A0AA37RVY6"/>
<dbReference type="GO" id="GO:0003824">
    <property type="term" value="F:catalytic activity"/>
    <property type="evidence" value="ECO:0007669"/>
    <property type="project" value="InterPro"/>
</dbReference>
<dbReference type="SFLD" id="SFLDG01081">
    <property type="entry name" value="cleavage_of_the_Ca-Cb_bond_in"/>
    <property type="match status" value="1"/>
</dbReference>
<dbReference type="SFLD" id="SFLDF00301">
    <property type="entry name" value="2-iminoacetate_synthase_(ThiH)"/>
    <property type="match status" value="1"/>
</dbReference>
<comment type="cofactor">
    <cofactor evidence="1">
        <name>[4Fe-4S] cluster</name>
        <dbReference type="ChEBI" id="CHEBI:49883"/>
    </cofactor>
</comment>
<dbReference type="GO" id="GO:0009228">
    <property type="term" value="P:thiamine biosynthetic process"/>
    <property type="evidence" value="ECO:0007669"/>
    <property type="project" value="InterPro"/>
</dbReference>
<dbReference type="SFLD" id="SFLDG01060">
    <property type="entry name" value="BATS_domain_containing"/>
    <property type="match status" value="1"/>
</dbReference>
<sequence length="371" mass="42274">MRFAEQIRGLDWSALSLQINSKTDADVRRALAKPKRDLEDFKALISPAAERHVEAMAQLSQRLTLQRFGKTMQLYVPLYLSNLCSNVCSYCGFSMEHKIRRTTLTMEQLDAELDALKSLGFEHILLVTGESDRKVGMEYFREALPRVKAKFSHISMEVQPMSQQDYAELIEMGLDALLVYQETYNRRRYAEVHLKGSKSDFDYRLSTPERVGAAGVRKIGIGALIGLDDWRVDCWHVAAHLSYLEKHYWQSKFSISFPRLRPCEGSFQPKTVMTDKQLVQLICAYRLLNPDVELSLSTRESAAFRDAVYPLGVTSMSAYSRTQPGGYSDATEQALEQFSISDERHPQAIAKALQVGGYQPVWKDWDNCFLG</sequence>
<evidence type="ECO:0000256" key="1">
    <source>
        <dbReference type="ARBA" id="ARBA00001966"/>
    </source>
</evidence>
<keyword evidence="4" id="KW-0479">Metal-binding</keyword>
<dbReference type="Pfam" id="PF06968">
    <property type="entry name" value="BATS"/>
    <property type="match status" value="1"/>
</dbReference>
<dbReference type="RefSeq" id="WP_095505681.1">
    <property type="nucleotide sequence ID" value="NZ_BSNC01000003.1"/>
</dbReference>
<evidence type="ECO:0000313" key="9">
    <source>
        <dbReference type="Proteomes" id="UP001161422"/>
    </source>
</evidence>
<dbReference type="SMART" id="SM00876">
    <property type="entry name" value="BATS"/>
    <property type="match status" value="1"/>
</dbReference>
<dbReference type="CDD" id="cd01335">
    <property type="entry name" value="Radical_SAM"/>
    <property type="match status" value="1"/>
</dbReference>
<dbReference type="SFLD" id="SFLDS00029">
    <property type="entry name" value="Radical_SAM"/>
    <property type="match status" value="1"/>
</dbReference>
<keyword evidence="3" id="KW-0949">S-adenosyl-L-methionine</keyword>
<keyword evidence="9" id="KW-1185">Reference proteome</keyword>
<dbReference type="NCBIfam" id="TIGR02351">
    <property type="entry name" value="thiH"/>
    <property type="match status" value="1"/>
</dbReference>
<dbReference type="InterPro" id="IPR013785">
    <property type="entry name" value="Aldolase_TIM"/>
</dbReference>
<evidence type="ECO:0000256" key="6">
    <source>
        <dbReference type="ARBA" id="ARBA00023014"/>
    </source>
</evidence>
<dbReference type="Pfam" id="PF04055">
    <property type="entry name" value="Radical_SAM"/>
    <property type="match status" value="1"/>
</dbReference>
<dbReference type="InterPro" id="IPR010722">
    <property type="entry name" value="BATS_dom"/>
</dbReference>
<evidence type="ECO:0000256" key="5">
    <source>
        <dbReference type="ARBA" id="ARBA00023004"/>
    </source>
</evidence>
<dbReference type="InterPro" id="IPR058240">
    <property type="entry name" value="rSAM_sf"/>
</dbReference>
<gene>
    <name evidence="8" type="primary">thiH</name>
    <name evidence="8" type="ORF">GCM10007895_09980</name>
</gene>
<reference evidence="8" key="2">
    <citation type="submission" date="2023-01" db="EMBL/GenBank/DDBJ databases">
        <title>Draft genome sequence of Paraferrimonas sedimenticola strain NBRC 101628.</title>
        <authorList>
            <person name="Sun Q."/>
            <person name="Mori K."/>
        </authorList>
    </citation>
    <scope>NUCLEOTIDE SEQUENCE</scope>
    <source>
        <strain evidence="8">NBRC 101628</strain>
    </source>
</reference>
<dbReference type="Proteomes" id="UP001161422">
    <property type="component" value="Unassembled WGS sequence"/>
</dbReference>